<comment type="similarity">
    <text evidence="2">Belongs to the GtrA family.</text>
</comment>
<evidence type="ECO:0000256" key="5">
    <source>
        <dbReference type="ARBA" id="ARBA00023136"/>
    </source>
</evidence>
<keyword evidence="4 6" id="KW-1133">Transmembrane helix</keyword>
<keyword evidence="3 6" id="KW-0812">Transmembrane</keyword>
<dbReference type="InterPro" id="IPR051401">
    <property type="entry name" value="GtrA_CellWall_Glycosyl"/>
</dbReference>
<dbReference type="GO" id="GO:0005886">
    <property type="term" value="C:plasma membrane"/>
    <property type="evidence" value="ECO:0007669"/>
    <property type="project" value="TreeGrafter"/>
</dbReference>
<keyword evidence="5 6" id="KW-0472">Membrane</keyword>
<dbReference type="PANTHER" id="PTHR38459:SF1">
    <property type="entry name" value="PROPHAGE BACTOPRENOL-LINKED GLUCOSE TRANSLOCASE HOMOLOG"/>
    <property type="match status" value="1"/>
</dbReference>
<evidence type="ECO:0000313" key="9">
    <source>
        <dbReference type="Proteomes" id="UP000009309"/>
    </source>
</evidence>
<keyword evidence="9" id="KW-1185">Reference proteome</keyword>
<dbReference type="eggNOG" id="ENOG502ZI2H">
    <property type="taxonomic scope" value="Bacteria"/>
</dbReference>
<dbReference type="AlphaFoldDB" id="I2GGS4"/>
<sequence>MLPTQRQGNMKRRLAEFFRFANVSLLATVVDYGIGYLLTHTGLTSIVVATGIGHLSGMIVGFFLNKYWVFRDTSSRETTTQLVRYVVVSLGNGLLNTLGVWGLNQLGVDNYWVVRILVGTTVFVFYSYVFTRAFVFMRKSRPVV</sequence>
<name>I2GGS4_9BACT</name>
<gene>
    <name evidence="8" type="ORF">BN8_02163</name>
</gene>
<evidence type="ECO:0000256" key="3">
    <source>
        <dbReference type="ARBA" id="ARBA00022692"/>
    </source>
</evidence>
<feature type="transmembrane region" description="Helical" evidence="6">
    <location>
        <begin position="85"/>
        <end position="104"/>
    </location>
</feature>
<evidence type="ECO:0000256" key="1">
    <source>
        <dbReference type="ARBA" id="ARBA00004141"/>
    </source>
</evidence>
<dbReference type="Proteomes" id="UP000009309">
    <property type="component" value="Unassembled WGS sequence"/>
</dbReference>
<evidence type="ECO:0000256" key="2">
    <source>
        <dbReference type="ARBA" id="ARBA00009399"/>
    </source>
</evidence>
<evidence type="ECO:0000259" key="7">
    <source>
        <dbReference type="Pfam" id="PF04138"/>
    </source>
</evidence>
<feature type="domain" description="GtrA/DPMS transmembrane" evidence="7">
    <location>
        <begin position="19"/>
        <end position="136"/>
    </location>
</feature>
<protein>
    <recommendedName>
        <fullName evidence="7">GtrA/DPMS transmembrane domain-containing protein</fullName>
    </recommendedName>
</protein>
<dbReference type="GO" id="GO:0000271">
    <property type="term" value="P:polysaccharide biosynthetic process"/>
    <property type="evidence" value="ECO:0007669"/>
    <property type="project" value="InterPro"/>
</dbReference>
<reference evidence="8 9" key="1">
    <citation type="journal article" date="2012" name="J. Bacteriol.">
        <title>Genome Sequence of the Filamentous Bacterium Fibrisoma limi BUZ 3T.</title>
        <authorList>
            <person name="Filippini M."/>
            <person name="Qi W."/>
            <person name="Jaenicke S."/>
            <person name="Goesmann A."/>
            <person name="Smits T.H."/>
            <person name="Bagheri H.C."/>
        </authorList>
    </citation>
    <scope>NUCLEOTIDE SEQUENCE [LARGE SCALE GENOMIC DNA]</scope>
    <source>
        <strain evidence="9">BUZ 3T</strain>
    </source>
</reference>
<dbReference type="STRING" id="1185876.BN8_02163"/>
<comment type="caution">
    <text evidence="8">The sequence shown here is derived from an EMBL/GenBank/DDBJ whole genome shotgun (WGS) entry which is preliminary data.</text>
</comment>
<evidence type="ECO:0000313" key="8">
    <source>
        <dbReference type="EMBL" id="CCH53099.1"/>
    </source>
</evidence>
<dbReference type="OrthoDB" id="961506at2"/>
<dbReference type="EMBL" id="CAIT01000006">
    <property type="protein sequence ID" value="CCH53099.1"/>
    <property type="molecule type" value="Genomic_DNA"/>
</dbReference>
<evidence type="ECO:0000256" key="6">
    <source>
        <dbReference type="SAM" id="Phobius"/>
    </source>
</evidence>
<feature type="transmembrane region" description="Helical" evidence="6">
    <location>
        <begin position="20"/>
        <end position="38"/>
    </location>
</feature>
<evidence type="ECO:0000256" key="4">
    <source>
        <dbReference type="ARBA" id="ARBA00022989"/>
    </source>
</evidence>
<dbReference type="InterPro" id="IPR007267">
    <property type="entry name" value="GtrA_DPMS_TM"/>
</dbReference>
<dbReference type="PANTHER" id="PTHR38459">
    <property type="entry name" value="PROPHAGE BACTOPRENOL-LINKED GLUCOSE TRANSLOCASE HOMOLOG"/>
    <property type="match status" value="1"/>
</dbReference>
<feature type="transmembrane region" description="Helical" evidence="6">
    <location>
        <begin position="110"/>
        <end position="131"/>
    </location>
</feature>
<feature type="transmembrane region" description="Helical" evidence="6">
    <location>
        <begin position="44"/>
        <end position="64"/>
    </location>
</feature>
<comment type="subcellular location">
    <subcellularLocation>
        <location evidence="1">Membrane</location>
        <topology evidence="1">Multi-pass membrane protein</topology>
    </subcellularLocation>
</comment>
<dbReference type="Pfam" id="PF04138">
    <property type="entry name" value="GtrA_DPMS_TM"/>
    <property type="match status" value="1"/>
</dbReference>
<proteinExistence type="inferred from homology"/>
<organism evidence="8 9">
    <name type="scientific">Fibrisoma limi BUZ 3</name>
    <dbReference type="NCBI Taxonomy" id="1185876"/>
    <lineage>
        <taxon>Bacteria</taxon>
        <taxon>Pseudomonadati</taxon>
        <taxon>Bacteroidota</taxon>
        <taxon>Cytophagia</taxon>
        <taxon>Cytophagales</taxon>
        <taxon>Spirosomataceae</taxon>
        <taxon>Fibrisoma</taxon>
    </lineage>
</organism>
<accession>I2GGS4</accession>